<reference evidence="6" key="1">
    <citation type="submission" date="2022-12" db="EMBL/GenBank/DDBJ databases">
        <authorList>
            <person name="Webb A."/>
        </authorList>
    </citation>
    <scope>NUCLEOTIDE SEQUENCE</scope>
    <source>
        <strain evidence="6">Hp1</strain>
    </source>
</reference>
<accession>A0AAV0TPI6</accession>
<dbReference type="Pfam" id="PF07264">
    <property type="entry name" value="EI24"/>
    <property type="match status" value="1"/>
</dbReference>
<gene>
    <name evidence="6" type="ORF">HBR001_LOCUS3294</name>
</gene>
<keyword evidence="3 5" id="KW-1133">Transmembrane helix</keyword>
<feature type="transmembrane region" description="Helical" evidence="5">
    <location>
        <begin position="57"/>
        <end position="84"/>
    </location>
</feature>
<evidence type="ECO:0000256" key="3">
    <source>
        <dbReference type="ARBA" id="ARBA00022989"/>
    </source>
</evidence>
<evidence type="ECO:0000256" key="4">
    <source>
        <dbReference type="ARBA" id="ARBA00023136"/>
    </source>
</evidence>
<feature type="transmembrane region" description="Helical" evidence="5">
    <location>
        <begin position="132"/>
        <end position="154"/>
    </location>
</feature>
<dbReference type="PANTHER" id="PTHR34292">
    <property type="entry name" value="OUTER SPORE WALL PROTEIN LDS1"/>
    <property type="match status" value="1"/>
</dbReference>
<dbReference type="AlphaFoldDB" id="A0AAV0TPI6"/>
<protein>
    <submittedName>
        <fullName evidence="6">Uncharacterized protein</fullName>
    </submittedName>
</protein>
<comment type="caution">
    <text evidence="6">The sequence shown here is derived from an EMBL/GenBank/DDBJ whole genome shotgun (WGS) entry which is preliminary data.</text>
</comment>
<sequence length="265" mass="29564">MSTYVVQGLTHFISHPALWRTAFCPFLSTLVVAIASIAVLFGLALSPQAHSLRDAGVPLWLAWLVAVMLVLVEILIVTFVYKLFVMGHYQDKIFEQVLIARGHRDLVTTTSQHAGWAWSCRSCCRVSVLRRLTLLVATLPLNLVPLAGPVIYAWQNGTILAWEYHLLYFEFKHLSYEQQRAFVEQHKIQYSSFGMQALLLEMAPVIGSIFVFTNAVGAALFAAHLEDEEAYERVQDDGVQPSWDKSNCGDASAYNYMSGPPGGIV</sequence>
<keyword evidence="2 5" id="KW-0812">Transmembrane</keyword>
<feature type="transmembrane region" description="Helical" evidence="5">
    <location>
        <begin position="202"/>
        <end position="223"/>
    </location>
</feature>
<organism evidence="6 7">
    <name type="scientific">Hyaloperonospora brassicae</name>
    <name type="common">Brassica downy mildew</name>
    <name type="synonym">Peronospora brassicae</name>
    <dbReference type="NCBI Taxonomy" id="162125"/>
    <lineage>
        <taxon>Eukaryota</taxon>
        <taxon>Sar</taxon>
        <taxon>Stramenopiles</taxon>
        <taxon>Oomycota</taxon>
        <taxon>Peronosporomycetes</taxon>
        <taxon>Peronosporales</taxon>
        <taxon>Peronosporaceae</taxon>
        <taxon>Hyaloperonospora</taxon>
    </lineage>
</organism>
<name>A0AAV0TPI6_HYABA</name>
<evidence type="ECO:0000313" key="6">
    <source>
        <dbReference type="EMBL" id="CAI5724168.1"/>
    </source>
</evidence>
<proteinExistence type="predicted"/>
<keyword evidence="4 5" id="KW-0472">Membrane</keyword>
<keyword evidence="7" id="KW-1185">Reference proteome</keyword>
<feature type="transmembrane region" description="Helical" evidence="5">
    <location>
        <begin position="21"/>
        <end position="45"/>
    </location>
</feature>
<evidence type="ECO:0000256" key="5">
    <source>
        <dbReference type="SAM" id="Phobius"/>
    </source>
</evidence>
<dbReference type="InterPro" id="IPR052786">
    <property type="entry name" value="Spore_wall_assembly"/>
</dbReference>
<dbReference type="PANTHER" id="PTHR34292:SF2">
    <property type="entry name" value="OUTER SPORE WALL PROTEIN LDS1"/>
    <property type="match status" value="1"/>
</dbReference>
<evidence type="ECO:0000256" key="1">
    <source>
        <dbReference type="ARBA" id="ARBA00004141"/>
    </source>
</evidence>
<dbReference type="InterPro" id="IPR059112">
    <property type="entry name" value="CysZ/EI24"/>
</dbReference>
<dbReference type="Proteomes" id="UP001162031">
    <property type="component" value="Unassembled WGS sequence"/>
</dbReference>
<evidence type="ECO:0000256" key="2">
    <source>
        <dbReference type="ARBA" id="ARBA00022692"/>
    </source>
</evidence>
<comment type="subcellular location">
    <subcellularLocation>
        <location evidence="1">Membrane</location>
        <topology evidence="1">Multi-pass membrane protein</topology>
    </subcellularLocation>
</comment>
<evidence type="ECO:0000313" key="7">
    <source>
        <dbReference type="Proteomes" id="UP001162031"/>
    </source>
</evidence>
<dbReference type="EMBL" id="CANTFL010000549">
    <property type="protein sequence ID" value="CAI5724168.1"/>
    <property type="molecule type" value="Genomic_DNA"/>
</dbReference>